<comment type="caution">
    <text evidence="1">The sequence shown here is derived from an EMBL/GenBank/DDBJ whole genome shotgun (WGS) entry which is preliminary data.</text>
</comment>
<name>A0A9X3TWE6_9PROT</name>
<proteinExistence type="predicted"/>
<reference evidence="1" key="2">
    <citation type="journal article" date="2023" name="Syst. Appl. Microbiol.">
        <title>Govania unica gen. nov., sp. nov., a rare biosphere bacterium that represents a novel family in the class Alphaproteobacteria.</title>
        <authorList>
            <person name="Vandamme P."/>
            <person name="Peeters C."/>
            <person name="Hettiarachchi A."/>
            <person name="Cnockaert M."/>
            <person name="Carlier A."/>
        </authorList>
    </citation>
    <scope>NUCLEOTIDE SEQUENCE</scope>
    <source>
        <strain evidence="1">LMG 31809</strain>
    </source>
</reference>
<accession>A0A9X3TWE6</accession>
<dbReference type="Proteomes" id="UP001141619">
    <property type="component" value="Unassembled WGS sequence"/>
</dbReference>
<evidence type="ECO:0000313" key="1">
    <source>
        <dbReference type="EMBL" id="MDA5192804.1"/>
    </source>
</evidence>
<sequence>MTLPGCATRIIEQPAPPPVAVPVRDTPPADLLVCPAAPQGFPTDETAAANLSPEIRAAAIRLASAYADLRGRFARLISWHGSACEEAN</sequence>
<dbReference type="AlphaFoldDB" id="A0A9X3TWE6"/>
<reference evidence="1" key="1">
    <citation type="submission" date="2022-08" db="EMBL/GenBank/DDBJ databases">
        <authorList>
            <person name="Vandamme P."/>
            <person name="Hettiarachchi A."/>
            <person name="Peeters C."/>
            <person name="Cnockaert M."/>
            <person name="Carlier A."/>
        </authorList>
    </citation>
    <scope>NUCLEOTIDE SEQUENCE</scope>
    <source>
        <strain evidence="1">LMG 31809</strain>
    </source>
</reference>
<dbReference type="RefSeq" id="WP_274942506.1">
    <property type="nucleotide sequence ID" value="NZ_JANWOI010000001.1"/>
</dbReference>
<protein>
    <submittedName>
        <fullName evidence="1">Uncharacterized protein</fullName>
    </submittedName>
</protein>
<keyword evidence="2" id="KW-1185">Reference proteome</keyword>
<gene>
    <name evidence="1" type="ORF">NYP16_02375</name>
</gene>
<organism evidence="1 2">
    <name type="scientific">Govanella unica</name>
    <dbReference type="NCBI Taxonomy" id="2975056"/>
    <lineage>
        <taxon>Bacteria</taxon>
        <taxon>Pseudomonadati</taxon>
        <taxon>Pseudomonadota</taxon>
        <taxon>Alphaproteobacteria</taxon>
        <taxon>Emcibacterales</taxon>
        <taxon>Govanellaceae</taxon>
        <taxon>Govanella</taxon>
    </lineage>
</organism>
<evidence type="ECO:0000313" key="2">
    <source>
        <dbReference type="Proteomes" id="UP001141619"/>
    </source>
</evidence>
<dbReference type="EMBL" id="JANWOI010000001">
    <property type="protein sequence ID" value="MDA5192804.1"/>
    <property type="molecule type" value="Genomic_DNA"/>
</dbReference>